<sequence length="152" mass="17279">MGLQVGDPAPAFSAKDQDGKEVKLSDFKGEKVILYFYPKDDTPGCTAQSCNLRDNYDLLLKRGYKVLGVSVDDEKSHRKFIKKYNLPFPLLADTDQKLVNDYGVWGEKKLFGHEYMGIIRTTFVIDENGVIEEVVQKVDTENHTDQILNKSE</sequence>
<evidence type="ECO:0000256" key="6">
    <source>
        <dbReference type="ARBA" id="ARBA00023002"/>
    </source>
</evidence>
<dbReference type="STRING" id="651661.SAMN05660293_03561"/>
<reference evidence="16" key="1">
    <citation type="submission" date="2017-02" db="EMBL/GenBank/DDBJ databases">
        <authorList>
            <person name="Varghese N."/>
            <person name="Submissions S."/>
        </authorList>
    </citation>
    <scope>NUCLEOTIDE SEQUENCE [LARGE SCALE GENOMIC DNA]</scope>
    <source>
        <strain evidence="16">DSM 22270</strain>
    </source>
</reference>
<dbReference type="GO" id="GO:0005737">
    <property type="term" value="C:cytoplasm"/>
    <property type="evidence" value="ECO:0007669"/>
    <property type="project" value="TreeGrafter"/>
</dbReference>
<dbReference type="InterPro" id="IPR013766">
    <property type="entry name" value="Thioredoxin_domain"/>
</dbReference>
<keyword evidence="8" id="KW-0676">Redox-active center</keyword>
<evidence type="ECO:0000256" key="4">
    <source>
        <dbReference type="ARBA" id="ARBA00022559"/>
    </source>
</evidence>
<dbReference type="GO" id="GO:0008379">
    <property type="term" value="F:thioredoxin peroxidase activity"/>
    <property type="evidence" value="ECO:0007669"/>
    <property type="project" value="TreeGrafter"/>
</dbReference>
<dbReference type="InterPro" id="IPR000866">
    <property type="entry name" value="AhpC/TSA"/>
</dbReference>
<evidence type="ECO:0000256" key="10">
    <source>
        <dbReference type="ARBA" id="ARBA00038489"/>
    </source>
</evidence>
<dbReference type="AlphaFoldDB" id="A0A1T5FXS4"/>
<dbReference type="Proteomes" id="UP000190897">
    <property type="component" value="Unassembled WGS sequence"/>
</dbReference>
<keyword evidence="7" id="KW-1015">Disulfide bond</keyword>
<name>A0A1T5FXS4_9BACT</name>
<evidence type="ECO:0000256" key="1">
    <source>
        <dbReference type="ARBA" id="ARBA00003330"/>
    </source>
</evidence>
<evidence type="ECO:0000259" key="14">
    <source>
        <dbReference type="PROSITE" id="PS51352"/>
    </source>
</evidence>
<dbReference type="InterPro" id="IPR050924">
    <property type="entry name" value="Peroxiredoxin_BCP/PrxQ"/>
</dbReference>
<dbReference type="RefSeq" id="WP_082216171.1">
    <property type="nucleotide sequence ID" value="NZ_FUZA01000004.1"/>
</dbReference>
<feature type="domain" description="Thioredoxin" evidence="14">
    <location>
        <begin position="3"/>
        <end position="152"/>
    </location>
</feature>
<evidence type="ECO:0000313" key="15">
    <source>
        <dbReference type="EMBL" id="SKC00932.1"/>
    </source>
</evidence>
<proteinExistence type="inferred from homology"/>
<evidence type="ECO:0000256" key="9">
    <source>
        <dbReference type="ARBA" id="ARBA00032824"/>
    </source>
</evidence>
<accession>A0A1T5FXS4</accession>
<dbReference type="SUPFAM" id="SSF52833">
    <property type="entry name" value="Thioredoxin-like"/>
    <property type="match status" value="1"/>
</dbReference>
<keyword evidence="5" id="KW-0049">Antioxidant</keyword>
<dbReference type="OrthoDB" id="9812811at2"/>
<dbReference type="PIRSF" id="PIRSF000239">
    <property type="entry name" value="AHPC"/>
    <property type="match status" value="1"/>
</dbReference>
<dbReference type="NCBIfam" id="NF006960">
    <property type="entry name" value="PRK09437.1"/>
    <property type="match status" value="1"/>
</dbReference>
<evidence type="ECO:0000256" key="3">
    <source>
        <dbReference type="ARBA" id="ARBA00013017"/>
    </source>
</evidence>
<evidence type="ECO:0000256" key="8">
    <source>
        <dbReference type="ARBA" id="ARBA00023284"/>
    </source>
</evidence>
<dbReference type="PANTHER" id="PTHR42801">
    <property type="entry name" value="THIOREDOXIN-DEPENDENT PEROXIDE REDUCTASE"/>
    <property type="match status" value="1"/>
</dbReference>
<gene>
    <name evidence="15" type="ORF">SAMN05660293_03561</name>
</gene>
<dbReference type="GO" id="GO:0034599">
    <property type="term" value="P:cellular response to oxidative stress"/>
    <property type="evidence" value="ECO:0007669"/>
    <property type="project" value="TreeGrafter"/>
</dbReference>
<evidence type="ECO:0000256" key="11">
    <source>
        <dbReference type="ARBA" id="ARBA00042639"/>
    </source>
</evidence>
<evidence type="ECO:0000313" key="16">
    <source>
        <dbReference type="Proteomes" id="UP000190897"/>
    </source>
</evidence>
<dbReference type="PANTHER" id="PTHR42801:SF4">
    <property type="entry name" value="AHPC_TSA FAMILY PROTEIN"/>
    <property type="match status" value="1"/>
</dbReference>
<keyword evidence="4" id="KW-0575">Peroxidase</keyword>
<dbReference type="PROSITE" id="PS51352">
    <property type="entry name" value="THIOREDOXIN_2"/>
    <property type="match status" value="1"/>
</dbReference>
<evidence type="ECO:0000256" key="5">
    <source>
        <dbReference type="ARBA" id="ARBA00022862"/>
    </source>
</evidence>
<dbReference type="Pfam" id="PF00578">
    <property type="entry name" value="AhpC-TSA"/>
    <property type="match status" value="1"/>
</dbReference>
<comment type="catalytic activity">
    <reaction evidence="12">
        <text>a hydroperoxide + [thioredoxin]-dithiol = an alcohol + [thioredoxin]-disulfide + H2O</text>
        <dbReference type="Rhea" id="RHEA:62620"/>
        <dbReference type="Rhea" id="RHEA-COMP:10698"/>
        <dbReference type="Rhea" id="RHEA-COMP:10700"/>
        <dbReference type="ChEBI" id="CHEBI:15377"/>
        <dbReference type="ChEBI" id="CHEBI:29950"/>
        <dbReference type="ChEBI" id="CHEBI:30879"/>
        <dbReference type="ChEBI" id="CHEBI:35924"/>
        <dbReference type="ChEBI" id="CHEBI:50058"/>
        <dbReference type="EC" id="1.11.1.24"/>
    </reaction>
</comment>
<evidence type="ECO:0000256" key="7">
    <source>
        <dbReference type="ARBA" id="ARBA00023157"/>
    </source>
</evidence>
<evidence type="ECO:0000256" key="2">
    <source>
        <dbReference type="ARBA" id="ARBA00011245"/>
    </source>
</evidence>
<comment type="subunit">
    <text evidence="2">Monomer.</text>
</comment>
<dbReference type="Gene3D" id="3.40.30.10">
    <property type="entry name" value="Glutaredoxin"/>
    <property type="match status" value="1"/>
</dbReference>
<comment type="similarity">
    <text evidence="10">Belongs to the peroxiredoxin family. BCP/PrxQ subfamily.</text>
</comment>
<comment type="function">
    <text evidence="1">Thiol-specific peroxidase that catalyzes the reduction of hydrogen peroxide and organic hydroperoxides to water and alcohols, respectively. Plays a role in cell protection against oxidative stress by detoxifying peroxides and as sensor of hydrogen peroxide-mediated signaling events.</text>
</comment>
<feature type="active site" description="Cysteine sulfenic acid (-SOH) intermediate; for peroxidase activity" evidence="13">
    <location>
        <position position="45"/>
    </location>
</feature>
<organism evidence="15 16">
    <name type="scientific">Dyadobacter psychrophilus</name>
    <dbReference type="NCBI Taxonomy" id="651661"/>
    <lineage>
        <taxon>Bacteria</taxon>
        <taxon>Pseudomonadati</taxon>
        <taxon>Bacteroidota</taxon>
        <taxon>Cytophagia</taxon>
        <taxon>Cytophagales</taxon>
        <taxon>Spirosomataceae</taxon>
        <taxon>Dyadobacter</taxon>
    </lineage>
</organism>
<evidence type="ECO:0000256" key="13">
    <source>
        <dbReference type="PIRSR" id="PIRSR000239-1"/>
    </source>
</evidence>
<keyword evidence="16" id="KW-1185">Reference proteome</keyword>
<evidence type="ECO:0000256" key="12">
    <source>
        <dbReference type="ARBA" id="ARBA00049091"/>
    </source>
</evidence>
<dbReference type="InterPro" id="IPR024706">
    <property type="entry name" value="Peroxiredoxin_AhpC-typ"/>
</dbReference>
<dbReference type="CDD" id="cd03017">
    <property type="entry name" value="PRX_BCP"/>
    <property type="match status" value="1"/>
</dbReference>
<dbReference type="EC" id="1.11.1.24" evidence="3"/>
<dbReference type="FunFam" id="3.40.30.10:FF:000007">
    <property type="entry name" value="Thioredoxin-dependent thiol peroxidase"/>
    <property type="match status" value="1"/>
</dbReference>
<dbReference type="InterPro" id="IPR036249">
    <property type="entry name" value="Thioredoxin-like_sf"/>
</dbReference>
<keyword evidence="6" id="KW-0560">Oxidoreductase</keyword>
<dbReference type="EMBL" id="FUZA01000004">
    <property type="protein sequence ID" value="SKC00932.1"/>
    <property type="molecule type" value="Genomic_DNA"/>
</dbReference>
<protein>
    <recommendedName>
        <fullName evidence="3">thioredoxin-dependent peroxiredoxin</fullName>
        <ecNumber evidence="3">1.11.1.24</ecNumber>
    </recommendedName>
    <alternativeName>
        <fullName evidence="9">Thioredoxin peroxidase</fullName>
    </alternativeName>
    <alternativeName>
        <fullName evidence="11">Thioredoxin-dependent peroxiredoxin Bcp</fullName>
    </alternativeName>
</protein>
<dbReference type="GO" id="GO:0045454">
    <property type="term" value="P:cell redox homeostasis"/>
    <property type="evidence" value="ECO:0007669"/>
    <property type="project" value="TreeGrafter"/>
</dbReference>